<feature type="region of interest" description="Disordered" evidence="1">
    <location>
        <begin position="386"/>
        <end position="411"/>
    </location>
</feature>
<reference evidence="4" key="1">
    <citation type="journal article" date="2019" name="Int. J. Syst. Evol. Microbiol.">
        <title>The Global Catalogue of Microorganisms (GCM) 10K type strain sequencing project: providing services to taxonomists for standard genome sequencing and annotation.</title>
        <authorList>
            <consortium name="The Broad Institute Genomics Platform"/>
            <consortium name="The Broad Institute Genome Sequencing Center for Infectious Disease"/>
            <person name="Wu L."/>
            <person name="Ma J."/>
        </authorList>
    </citation>
    <scope>NUCLEOTIDE SEQUENCE [LARGE SCALE GENOMIC DNA]</scope>
    <source>
        <strain evidence="4">CGMCC 4.7275</strain>
    </source>
</reference>
<evidence type="ECO:0000256" key="1">
    <source>
        <dbReference type="SAM" id="MobiDB-lite"/>
    </source>
</evidence>
<feature type="signal peptide" evidence="2">
    <location>
        <begin position="1"/>
        <end position="30"/>
    </location>
</feature>
<evidence type="ECO:0000313" key="3">
    <source>
        <dbReference type="EMBL" id="GGJ99961.1"/>
    </source>
</evidence>
<protein>
    <submittedName>
        <fullName evidence="3">Uncharacterized protein</fullName>
    </submittedName>
</protein>
<feature type="region of interest" description="Disordered" evidence="1">
    <location>
        <begin position="59"/>
        <end position="79"/>
    </location>
</feature>
<evidence type="ECO:0000313" key="4">
    <source>
        <dbReference type="Proteomes" id="UP000660265"/>
    </source>
</evidence>
<dbReference type="RefSeq" id="WP_229700909.1">
    <property type="nucleotide sequence ID" value="NZ_BMMV01000009.1"/>
</dbReference>
<feature type="region of interest" description="Disordered" evidence="1">
    <location>
        <begin position="109"/>
        <end position="128"/>
    </location>
</feature>
<dbReference type="Proteomes" id="UP000660265">
    <property type="component" value="Unassembled WGS sequence"/>
</dbReference>
<feature type="compositionally biased region" description="Low complexity" evidence="1">
    <location>
        <begin position="476"/>
        <end position="486"/>
    </location>
</feature>
<evidence type="ECO:0000256" key="2">
    <source>
        <dbReference type="SAM" id="SignalP"/>
    </source>
</evidence>
<dbReference type="EMBL" id="BMMV01000009">
    <property type="protein sequence ID" value="GGJ99961.1"/>
    <property type="molecule type" value="Genomic_DNA"/>
</dbReference>
<feature type="compositionally biased region" description="Polar residues" evidence="1">
    <location>
        <begin position="435"/>
        <end position="447"/>
    </location>
</feature>
<proteinExistence type="predicted"/>
<keyword evidence="4" id="KW-1185">Reference proteome</keyword>
<name>A0ABQ2ECC7_9ACTN</name>
<feature type="chain" id="PRO_5046022836" evidence="2">
    <location>
        <begin position="31"/>
        <end position="486"/>
    </location>
</feature>
<comment type="caution">
    <text evidence="3">The sequence shown here is derived from an EMBL/GenBank/DDBJ whole genome shotgun (WGS) entry which is preliminary data.</text>
</comment>
<keyword evidence="2" id="KW-0732">Signal</keyword>
<accession>A0ABQ2ECC7</accession>
<organism evidence="3 4">
    <name type="scientific">Streptomyces camponoticapitis</name>
    <dbReference type="NCBI Taxonomy" id="1616125"/>
    <lineage>
        <taxon>Bacteria</taxon>
        <taxon>Bacillati</taxon>
        <taxon>Actinomycetota</taxon>
        <taxon>Actinomycetes</taxon>
        <taxon>Kitasatosporales</taxon>
        <taxon>Streptomycetaceae</taxon>
        <taxon>Streptomyces</taxon>
    </lineage>
</organism>
<sequence length="486" mass="49257">MSRFGMRGWVVVLATSVMAGMLSAAPAVVAEPNSGASLSAPKQPAAVPVTKAGIGGTKRADAAASNPWKSPKVTWPAPGTATVDLSGSDTTARSAVRAAGSLPVSVAVSETAPKTGGQSRSASGTGKAARLTKAKVAVAGRAAADAAGVDGLLLSVGRADGATGPGKARVQVDYSSFRGAYGGDWASRLRLTELPACALTTPEKPACRTGKPLTTENDTKSGHLAATVHVARTGATVLAAAAEAAGPSGDYKATSLQQSGSWSAGGSTGAFNWSYPIGVPAVPGGLQPSIGLAYNSQTVDGRTAASNNQPSWIGDGWSYEPGYIERRYKACNDDKTDGTNTTKVGDLCWYNDNAVLNLGGKSTELVHDSEKGWHPAQDAGEKVEKLTGADNADKGTAGSKGEGGSGEHWKITTTDGTQYFFGLNKLPGWSDNGAEATTRSPTRSSPLRCSATRAVSPATTPPSPLRGASRRGGGSSTTSSTCTATR</sequence>
<feature type="region of interest" description="Disordered" evidence="1">
    <location>
        <begin position="428"/>
        <end position="486"/>
    </location>
</feature>
<gene>
    <name evidence="3" type="ORF">GCM10011583_34230</name>
</gene>